<dbReference type="GeneID" id="86991944"/>
<reference evidence="3 5" key="2">
    <citation type="submission" date="2016-11" db="EMBL/GenBank/DDBJ databases">
        <title>Mixed transmission modes and dynamic genome evolution in an obligate animal-bacterial symbiosis.</title>
        <authorList>
            <person name="Russell S.L."/>
            <person name="Corbett-Detig R.B."/>
            <person name="Cavanaugh C.M."/>
        </authorList>
    </citation>
    <scope>NUCLEOTIDE SEQUENCE [LARGE SCALE GENOMIC DNA]</scope>
    <source>
        <strain evidence="3">MA-KB16</strain>
    </source>
</reference>
<dbReference type="Pfam" id="PF02627">
    <property type="entry name" value="CMD"/>
    <property type="match status" value="1"/>
</dbReference>
<dbReference type="STRING" id="2340.JV46_09840"/>
<keyword evidence="4" id="KW-1185">Reference proteome</keyword>
<dbReference type="EMBL" id="MPNX01000010">
    <property type="protein sequence ID" value="OOY34867.1"/>
    <property type="molecule type" value="Genomic_DNA"/>
</dbReference>
<dbReference type="RefSeq" id="WP_052132207.1">
    <property type="nucleotide sequence ID" value="NZ_JRAA01000002.1"/>
</dbReference>
<dbReference type="InterPro" id="IPR003779">
    <property type="entry name" value="CMD-like"/>
</dbReference>
<evidence type="ECO:0000313" key="4">
    <source>
        <dbReference type="Proteomes" id="UP000030856"/>
    </source>
</evidence>
<dbReference type="SUPFAM" id="SSF69118">
    <property type="entry name" value="AhpD-like"/>
    <property type="match status" value="1"/>
</dbReference>
<dbReference type="GO" id="GO:0051920">
    <property type="term" value="F:peroxiredoxin activity"/>
    <property type="evidence" value="ECO:0007669"/>
    <property type="project" value="InterPro"/>
</dbReference>
<feature type="domain" description="Carboxymuconolactone decarboxylase-like" evidence="1">
    <location>
        <begin position="27"/>
        <end position="81"/>
    </location>
</feature>
<evidence type="ECO:0000259" key="1">
    <source>
        <dbReference type="Pfam" id="PF02627"/>
    </source>
</evidence>
<sequence length="194" mass="22273">MSSQIFKDNTFPRHISDVMNLMHMMVFQGTDGEEKWETYLTPKQKEYVALGLALYYQCDHCIDHHLAALCKIDKVSKDTICQHINSMILFLRIDTRVIGSSEKNYWIKAWQRFAKLISFQSNDPDLPYLIALAIGIARDDEFLIDFCGTQVVNSCESREINPRAMVGELEAVVIFMKAAASKNRIVDKVEKLFA</sequence>
<evidence type="ECO:0000313" key="5">
    <source>
        <dbReference type="Proteomes" id="UP000190962"/>
    </source>
</evidence>
<dbReference type="Proteomes" id="UP000190962">
    <property type="component" value="Unassembled WGS sequence"/>
</dbReference>
<dbReference type="AlphaFoldDB" id="A0A0B0HB81"/>
<protein>
    <recommendedName>
        <fullName evidence="1">Carboxymuconolactone decarboxylase-like domain-containing protein</fullName>
    </recommendedName>
</protein>
<reference evidence="2 4" key="1">
    <citation type="journal article" date="2014" name="BMC Genomics">
        <title>The genome of the intracellular bacterium of the coastal bivalve, Solemya velum: a blueprint for thriving in and out of symbiosis.</title>
        <authorList>
            <person name="Dmytrenko O."/>
            <person name="Russell S.L."/>
            <person name="Loo W.T."/>
            <person name="Fontanez K.M."/>
            <person name="Liao L."/>
            <person name="Roeselers G."/>
            <person name="Sharma R."/>
            <person name="Stewart F.J."/>
            <person name="Newton I.L."/>
            <person name="Woyke T."/>
            <person name="Wu D."/>
            <person name="Lang J.M."/>
            <person name="Eisen J.A."/>
            <person name="Cavanaugh C.M."/>
        </authorList>
    </citation>
    <scope>NUCLEOTIDE SEQUENCE [LARGE SCALE GENOMIC DNA]</scope>
    <source>
        <strain evidence="2 4">WH</strain>
    </source>
</reference>
<accession>A0A0B0HB81</accession>
<name>A0A0B0HB81_SOVGS</name>
<evidence type="ECO:0000313" key="3">
    <source>
        <dbReference type="EMBL" id="OOY34867.1"/>
    </source>
</evidence>
<dbReference type="EMBL" id="JRAA01000002">
    <property type="protein sequence ID" value="KHF25144.1"/>
    <property type="molecule type" value="Genomic_DNA"/>
</dbReference>
<proteinExistence type="predicted"/>
<gene>
    <name evidence="3" type="ORF">BOV88_08020</name>
    <name evidence="2" type="ORF">JV46_09840</name>
</gene>
<comment type="caution">
    <text evidence="2">The sequence shown here is derived from an EMBL/GenBank/DDBJ whole genome shotgun (WGS) entry which is preliminary data.</text>
</comment>
<evidence type="ECO:0000313" key="2">
    <source>
        <dbReference type="EMBL" id="KHF25144.1"/>
    </source>
</evidence>
<dbReference type="eggNOG" id="ENOG502Z89Z">
    <property type="taxonomic scope" value="Bacteria"/>
</dbReference>
<organism evidence="2 4">
    <name type="scientific">Solemya velum gill symbiont</name>
    <dbReference type="NCBI Taxonomy" id="2340"/>
    <lineage>
        <taxon>Bacteria</taxon>
        <taxon>Pseudomonadati</taxon>
        <taxon>Pseudomonadota</taxon>
        <taxon>Gammaproteobacteria</taxon>
        <taxon>sulfur-oxidizing symbionts</taxon>
    </lineage>
</organism>
<dbReference type="InterPro" id="IPR029032">
    <property type="entry name" value="AhpD-like"/>
</dbReference>
<dbReference type="Proteomes" id="UP000030856">
    <property type="component" value="Unassembled WGS sequence"/>
</dbReference>